<dbReference type="Pfam" id="PF02023">
    <property type="entry name" value="SCAN"/>
    <property type="match status" value="1"/>
</dbReference>
<feature type="compositionally biased region" description="Polar residues" evidence="2">
    <location>
        <begin position="261"/>
        <end position="270"/>
    </location>
</feature>
<dbReference type="OrthoDB" id="8190203at2759"/>
<dbReference type="InterPro" id="IPR041588">
    <property type="entry name" value="Integrase_H2C2"/>
</dbReference>
<proteinExistence type="predicted"/>
<organism evidence="4 5">
    <name type="scientific">Holothuria leucospilota</name>
    <name type="common">Black long sea cucumber</name>
    <name type="synonym">Mertensiothuria leucospilota</name>
    <dbReference type="NCBI Taxonomy" id="206669"/>
    <lineage>
        <taxon>Eukaryota</taxon>
        <taxon>Metazoa</taxon>
        <taxon>Echinodermata</taxon>
        <taxon>Eleutherozoa</taxon>
        <taxon>Echinozoa</taxon>
        <taxon>Holothuroidea</taxon>
        <taxon>Aspidochirotacea</taxon>
        <taxon>Aspidochirotida</taxon>
        <taxon>Holothuriidae</taxon>
        <taxon>Holothuria</taxon>
    </lineage>
</organism>
<reference evidence="4" key="1">
    <citation type="submission" date="2021-10" db="EMBL/GenBank/DDBJ databases">
        <title>Tropical sea cucumber genome reveals ecological adaptation and Cuvierian tubules defense mechanism.</title>
        <authorList>
            <person name="Chen T."/>
        </authorList>
    </citation>
    <scope>NUCLEOTIDE SEQUENCE</scope>
    <source>
        <strain evidence="4">Nanhai2018</strain>
        <tissue evidence="4">Muscle</tissue>
    </source>
</reference>
<dbReference type="SUPFAM" id="SSF47353">
    <property type="entry name" value="Retrovirus capsid dimerization domain-like"/>
    <property type="match status" value="1"/>
</dbReference>
<feature type="domain" description="CCHC-type" evidence="3">
    <location>
        <begin position="284"/>
        <end position="300"/>
    </location>
</feature>
<dbReference type="Pfam" id="PF21787">
    <property type="entry name" value="TNP-like_RNaseH_N"/>
    <property type="match status" value="1"/>
</dbReference>
<feature type="compositionally biased region" description="Basic and acidic residues" evidence="2">
    <location>
        <begin position="31"/>
        <end position="77"/>
    </location>
</feature>
<evidence type="ECO:0000256" key="2">
    <source>
        <dbReference type="SAM" id="MobiDB-lite"/>
    </source>
</evidence>
<dbReference type="InterPro" id="IPR003309">
    <property type="entry name" value="SCAN_dom"/>
</dbReference>
<dbReference type="Gene3D" id="4.10.60.10">
    <property type="entry name" value="Zinc finger, CCHC-type"/>
    <property type="match status" value="1"/>
</dbReference>
<keyword evidence="1" id="KW-0862">Zinc</keyword>
<dbReference type="PROSITE" id="PS50158">
    <property type="entry name" value="ZF_CCHC"/>
    <property type="match status" value="1"/>
</dbReference>
<dbReference type="Pfam" id="PF17921">
    <property type="entry name" value="Integrase_H2C2"/>
    <property type="match status" value="1"/>
</dbReference>
<dbReference type="Pfam" id="PF21788">
    <property type="entry name" value="TNP-like_GBD"/>
    <property type="match status" value="1"/>
</dbReference>
<evidence type="ECO:0000259" key="3">
    <source>
        <dbReference type="PROSITE" id="PS50158"/>
    </source>
</evidence>
<dbReference type="InterPro" id="IPR036875">
    <property type="entry name" value="Znf_CCHC_sf"/>
</dbReference>
<dbReference type="InterPro" id="IPR048365">
    <property type="entry name" value="TNP-like_RNaseH_N"/>
</dbReference>
<evidence type="ECO:0000313" key="5">
    <source>
        <dbReference type="Proteomes" id="UP001152320"/>
    </source>
</evidence>
<dbReference type="InterPro" id="IPR038269">
    <property type="entry name" value="SCAN_sf"/>
</dbReference>
<dbReference type="Gene3D" id="1.10.4020.10">
    <property type="entry name" value="DNA breaking-rejoining enzymes"/>
    <property type="match status" value="1"/>
</dbReference>
<dbReference type="EMBL" id="JAIZAY010000001">
    <property type="protein sequence ID" value="KAJ8048061.1"/>
    <property type="molecule type" value="Genomic_DNA"/>
</dbReference>
<feature type="region of interest" description="Disordered" evidence="2">
    <location>
        <begin position="299"/>
        <end position="335"/>
    </location>
</feature>
<dbReference type="FunFam" id="1.10.340.70:FF:000001">
    <property type="entry name" value="Retrovirus-related Pol polyprotein from transposon gypsy-like Protein"/>
    <property type="match status" value="1"/>
</dbReference>
<dbReference type="Proteomes" id="UP001152320">
    <property type="component" value="Chromosome 1"/>
</dbReference>
<gene>
    <name evidence="4" type="ORF">HOLleu_00228</name>
</gene>
<feature type="region of interest" description="Disordered" evidence="2">
    <location>
        <begin position="29"/>
        <end position="87"/>
    </location>
</feature>
<dbReference type="InterPro" id="IPR048366">
    <property type="entry name" value="TNP-like_GBD"/>
</dbReference>
<feature type="region of interest" description="Disordered" evidence="2">
    <location>
        <begin position="250"/>
        <end position="270"/>
    </location>
</feature>
<keyword evidence="5" id="KW-1185">Reference proteome</keyword>
<keyword evidence="1" id="KW-0479">Metal-binding</keyword>
<dbReference type="PANTHER" id="PTHR46888:SF1">
    <property type="entry name" value="RIBONUCLEASE H"/>
    <property type="match status" value="1"/>
</dbReference>
<evidence type="ECO:0000313" key="4">
    <source>
        <dbReference type="EMBL" id="KAJ8048061.1"/>
    </source>
</evidence>
<name>A0A9Q1HK41_HOLLE</name>
<dbReference type="SMART" id="SM00343">
    <property type="entry name" value="ZnF_C2HC"/>
    <property type="match status" value="1"/>
</dbReference>
<dbReference type="SUPFAM" id="SSF57756">
    <property type="entry name" value="Retrovirus zinc finger-like domains"/>
    <property type="match status" value="1"/>
</dbReference>
<dbReference type="Gene3D" id="1.10.340.70">
    <property type="match status" value="1"/>
</dbReference>
<dbReference type="AlphaFoldDB" id="A0A9Q1HK41"/>
<comment type="caution">
    <text evidence="4">The sequence shown here is derived from an EMBL/GenBank/DDBJ whole genome shotgun (WGS) entry which is preliminary data.</text>
</comment>
<sequence length="1109" mass="126428">MAEFQSYITMGEDLGLKGKELIDFAKGLDAQAREDKQRERDERQKEREHQRGLKEYELRIAEENAKSRSSGKTDVDPSKASPFKKPEIPCFNEKTDEIDSYLKRFERYAIATEKPKSDWAMLLSALLTGKALTVYSRLSDDDYKNYDTLKKALLFTYELNADGFRRKFRGSKPEGGETYAQFVERITGYLKRWVDLSNTDKTFEGMLDLMVRDQFYGVCSKDVRVFVKEGQPTSVKDMAARADRYVEARGKQWDKKGSTKLGPSNKLQSEQQADKLREWNKNKKCYNCSELGHVSRDCKKPKGYNASKGRNDKAAGLADESDHTPEVKERAAACQTDSEVLLSDSRGDKEFRQVMVPERFRNKVMSVGHEAPLSGHLGVKKTYDRITSNFYWPGIQKDVKMFCMSCDICQRTISKAEDSASTEDEETATPPTPKLQVQLQTQMKQIKKLRDALRKTRKRYRAIVKAKTKQNAKFSRIFAKDQLESLSRVNMKGLKWSSYTVKKALQLRFACGSSGYKLLLQQHYPLPSERTLQRRMESVPFEPGILREVFDYIQLKVKEMKEEERLCCLTLDEMSLTSKYEFDPSSGDILGNVTLPRHSGNADHALVFMLGGITSRWKQTVAYHFTSSSTDGSVFHNIVLDIIQRASNIGLHVVAVTNDMGSANRAMWRNFGVLCSKYSKVVNKIAHPQVAGKWLYFLADVPHVFKNIKAALVNGQEFTLSDSTMKEHNLKSKVVDIKPLKDLTAFQEDLDLKLAPKLTSAALTPNHFAKMKVGNATCVLSRYVSSALRYLVEKEGRSESYLTTAWFIELMDKWFVLMTSRHPVLALSKINVDKYEEAVSFLRTVISVFNGLKIGKGDWKPVQTGVVLSTTTVLEMADDMLDGGHKFLLTSRLSQDCLENLFSVVRLRKPVPSPLEFKYSLKLVSNAQFLSSKRTGSYQQDDGQFLAEFLDQDVQIPSTEPHLDSINFTDGSLGELPQAECDSLYNLTGYCVRSVQNNEKTCTPCMERVKASSQGNAHQATRRTQLREYKKGCLVQVSDIVYDMMYRVECMFRKVEDELMEKKNVKKLLLEKAEELCHDIDIPTCHSLKSKLLNKFIGVRLHFFAKRKH</sequence>
<dbReference type="PANTHER" id="PTHR46888">
    <property type="entry name" value="ZINC KNUCKLE DOMAINCONTAINING PROTEIN-RELATED"/>
    <property type="match status" value="1"/>
</dbReference>
<dbReference type="GO" id="GO:0003676">
    <property type="term" value="F:nucleic acid binding"/>
    <property type="evidence" value="ECO:0007669"/>
    <property type="project" value="InterPro"/>
</dbReference>
<protein>
    <submittedName>
        <fullName evidence="4">Transposable element P transposase</fullName>
    </submittedName>
</protein>
<feature type="compositionally biased region" description="Basic and acidic residues" evidence="2">
    <location>
        <begin position="320"/>
        <end position="331"/>
    </location>
</feature>
<accession>A0A9Q1HK41</accession>
<evidence type="ECO:0000256" key="1">
    <source>
        <dbReference type="PROSITE-ProRule" id="PRU00047"/>
    </source>
</evidence>
<dbReference type="InterPro" id="IPR001878">
    <property type="entry name" value="Znf_CCHC"/>
</dbReference>
<dbReference type="Pfam" id="PF00098">
    <property type="entry name" value="zf-CCHC"/>
    <property type="match status" value="1"/>
</dbReference>
<dbReference type="GO" id="GO:0008270">
    <property type="term" value="F:zinc ion binding"/>
    <property type="evidence" value="ECO:0007669"/>
    <property type="project" value="UniProtKB-KW"/>
</dbReference>
<keyword evidence="1" id="KW-0863">Zinc-finger</keyword>